<evidence type="ECO:0000256" key="1">
    <source>
        <dbReference type="ARBA" id="ARBA00022574"/>
    </source>
</evidence>
<evidence type="ECO:0000256" key="2">
    <source>
        <dbReference type="ARBA" id="ARBA00022737"/>
    </source>
</evidence>
<evidence type="ECO:0000313" key="6">
    <source>
        <dbReference type="Proteomes" id="UP001485043"/>
    </source>
</evidence>
<dbReference type="GO" id="GO:0080008">
    <property type="term" value="C:Cul4-RING E3 ubiquitin ligase complex"/>
    <property type="evidence" value="ECO:0007669"/>
    <property type="project" value="TreeGrafter"/>
</dbReference>
<dbReference type="InterPro" id="IPR045151">
    <property type="entry name" value="DCAF8"/>
</dbReference>
<keyword evidence="6" id="KW-1185">Reference proteome</keyword>
<dbReference type="Gene3D" id="2.130.10.10">
    <property type="entry name" value="YVTN repeat-like/Quinoprotein amine dehydrogenase"/>
    <property type="match status" value="2"/>
</dbReference>
<gene>
    <name evidence="5" type="ORF">WJX84_006543</name>
</gene>
<organism evidence="5 6">
    <name type="scientific">Apatococcus fuscideae</name>
    <dbReference type="NCBI Taxonomy" id="2026836"/>
    <lineage>
        <taxon>Eukaryota</taxon>
        <taxon>Viridiplantae</taxon>
        <taxon>Chlorophyta</taxon>
        <taxon>core chlorophytes</taxon>
        <taxon>Trebouxiophyceae</taxon>
        <taxon>Chlorellales</taxon>
        <taxon>Chlorellaceae</taxon>
        <taxon>Apatococcus</taxon>
    </lineage>
</organism>
<dbReference type="GO" id="GO:0005737">
    <property type="term" value="C:cytoplasm"/>
    <property type="evidence" value="ECO:0007669"/>
    <property type="project" value="TreeGrafter"/>
</dbReference>
<proteinExistence type="predicted"/>
<name>A0AAW1TJI6_9CHLO</name>
<feature type="compositionally biased region" description="Polar residues" evidence="4">
    <location>
        <begin position="222"/>
        <end position="233"/>
    </location>
</feature>
<dbReference type="PROSITE" id="PS50082">
    <property type="entry name" value="WD_REPEATS_2"/>
    <property type="match status" value="1"/>
</dbReference>
<sequence>MHSHLRLREQRSAVSPTAFIRYSTYSSDHIKRLKLERLLEGHDGCVNTVSFSPGGELLVSGSDDVQIIFWDWQTGRQRLAWNSGHRNNVFQARILPFSSNKTVVSCAADGQVRVADVAEGGQVSTRRLATHAGRAHKMALSHDAPACFLSCGEDGQVMQHDLREGRGIHRKLLVCKGRNAQVVDLNSIHINPQQPWQFVVGGSDEFARIYDNRRTAGASHWGSGSQAGRQPGSTGLGRAALGEPVRRLAPQHLAHDSKKHVHITCAHFSQQGEVLASYNDENIYLFAAETRASRAALAARRASHAQAGCSSKRPHSSLAATRGSGSGSPPQRPHQQPRHAPHSQSPTPAAHGDELMGVTLVSHEFHDAEPAGSWPAGSDPSHGFDGHLQPEPATSCSRPDSSGSQQPMNPDTGGQAAQGHPHQAALLPSGDCQDVLPQDHQNGAQSAAPASSLPEGDSGADRQQGSLLEAKEPAAPRRPMTRSQLAALRRRELEQDGDMSGEGGDRSPEPGPDIVTEESEEEDSTQDEDMEEDSSEDDSAEDQGSVPVGYDDDAEEMPCLDDSSLEDCVVQQYKGHRNNKTVKGVSFMGFADEWVVSGSDCGHIYIWDKASGKLQQWLHGDRHVVNCLEPHPTMPTFLATSGIDNDVKIWGPTAEQAQGLPSEAHEVMQRNMRGQGQTFSRQMMLTPAALRRLLRYRNNPDPVARLQLFRRALDESDSSEEEPGSGGAASEEDTPGDAPAQSRVRVIRPGRRDCCIQ</sequence>
<dbReference type="AlphaFoldDB" id="A0AAW1TJI6"/>
<dbReference type="SUPFAM" id="SSF50978">
    <property type="entry name" value="WD40 repeat-like"/>
    <property type="match status" value="1"/>
</dbReference>
<feature type="compositionally biased region" description="Low complexity" evidence="4">
    <location>
        <begin position="413"/>
        <end position="425"/>
    </location>
</feature>
<evidence type="ECO:0000256" key="4">
    <source>
        <dbReference type="SAM" id="MobiDB-lite"/>
    </source>
</evidence>
<dbReference type="EMBL" id="JALJOV010000030">
    <property type="protein sequence ID" value="KAK9868411.1"/>
    <property type="molecule type" value="Genomic_DNA"/>
</dbReference>
<feature type="region of interest" description="Disordered" evidence="4">
    <location>
        <begin position="712"/>
        <end position="757"/>
    </location>
</feature>
<dbReference type="Pfam" id="PF00400">
    <property type="entry name" value="WD40"/>
    <property type="match status" value="3"/>
</dbReference>
<keyword evidence="1 3" id="KW-0853">WD repeat</keyword>
<comment type="caution">
    <text evidence="5">The sequence shown here is derived from an EMBL/GenBank/DDBJ whole genome shotgun (WGS) entry which is preliminary data.</text>
</comment>
<feature type="region of interest" description="Disordered" evidence="4">
    <location>
        <begin position="217"/>
        <end position="238"/>
    </location>
</feature>
<dbReference type="SMART" id="SM00320">
    <property type="entry name" value="WD40"/>
    <property type="match status" value="7"/>
</dbReference>
<feature type="compositionally biased region" description="Acidic residues" evidence="4">
    <location>
        <begin position="550"/>
        <end position="559"/>
    </location>
</feature>
<dbReference type="InterPro" id="IPR001680">
    <property type="entry name" value="WD40_rpt"/>
</dbReference>
<feature type="region of interest" description="Disordered" evidence="4">
    <location>
        <begin position="368"/>
        <end position="559"/>
    </location>
</feature>
<feature type="compositionally biased region" description="Polar residues" evidence="4">
    <location>
        <begin position="392"/>
        <end position="409"/>
    </location>
</feature>
<feature type="repeat" description="WD" evidence="3">
    <location>
        <begin position="39"/>
        <end position="80"/>
    </location>
</feature>
<dbReference type="PROSITE" id="PS50294">
    <property type="entry name" value="WD_REPEATS_REGION"/>
    <property type="match status" value="1"/>
</dbReference>
<dbReference type="PANTHER" id="PTHR15574">
    <property type="entry name" value="WD REPEAT DOMAIN-CONTAINING FAMILY"/>
    <property type="match status" value="1"/>
</dbReference>
<evidence type="ECO:0000313" key="5">
    <source>
        <dbReference type="EMBL" id="KAK9868411.1"/>
    </source>
</evidence>
<protein>
    <submittedName>
        <fullName evidence="5">Uncharacterized protein</fullName>
    </submittedName>
</protein>
<evidence type="ECO:0000256" key="3">
    <source>
        <dbReference type="PROSITE-ProRule" id="PRU00221"/>
    </source>
</evidence>
<dbReference type="Proteomes" id="UP001485043">
    <property type="component" value="Unassembled WGS sequence"/>
</dbReference>
<dbReference type="InterPro" id="IPR015943">
    <property type="entry name" value="WD40/YVTN_repeat-like_dom_sf"/>
</dbReference>
<accession>A0AAW1TJI6</accession>
<dbReference type="InterPro" id="IPR036322">
    <property type="entry name" value="WD40_repeat_dom_sf"/>
</dbReference>
<feature type="region of interest" description="Disordered" evidence="4">
    <location>
        <begin position="305"/>
        <end position="352"/>
    </location>
</feature>
<feature type="compositionally biased region" description="Polar residues" evidence="4">
    <location>
        <begin position="439"/>
        <end position="449"/>
    </location>
</feature>
<reference evidence="5 6" key="1">
    <citation type="journal article" date="2024" name="Nat. Commun.">
        <title>Phylogenomics reveals the evolutionary origins of lichenization in chlorophyte algae.</title>
        <authorList>
            <person name="Puginier C."/>
            <person name="Libourel C."/>
            <person name="Otte J."/>
            <person name="Skaloud P."/>
            <person name="Haon M."/>
            <person name="Grisel S."/>
            <person name="Petersen M."/>
            <person name="Berrin J.G."/>
            <person name="Delaux P.M."/>
            <person name="Dal Grande F."/>
            <person name="Keller J."/>
        </authorList>
    </citation>
    <scope>NUCLEOTIDE SEQUENCE [LARGE SCALE GENOMIC DNA]</scope>
    <source>
        <strain evidence="5 6">SAG 2523</strain>
    </source>
</reference>
<keyword evidence="2" id="KW-0677">Repeat</keyword>
<feature type="compositionally biased region" description="Acidic residues" evidence="4">
    <location>
        <begin position="515"/>
        <end position="541"/>
    </location>
</feature>
<dbReference type="PANTHER" id="PTHR15574:SF21">
    <property type="entry name" value="DDB1- AND CUL4-ASSOCIATED FACTOR 8"/>
    <property type="match status" value="1"/>
</dbReference>